<dbReference type="SMART" id="SM00409">
    <property type="entry name" value="IG"/>
    <property type="match status" value="4"/>
</dbReference>
<dbReference type="SUPFAM" id="SSF48726">
    <property type="entry name" value="Immunoglobulin"/>
    <property type="match status" value="4"/>
</dbReference>
<feature type="domain" description="Ig-like" evidence="6">
    <location>
        <begin position="384"/>
        <end position="468"/>
    </location>
</feature>
<dbReference type="Pfam" id="PF00047">
    <property type="entry name" value="ig"/>
    <property type="match status" value="1"/>
</dbReference>
<name>Q3UKC7_MOUSE</name>
<dbReference type="PhylomeDB" id="Q3UKC7"/>
<dbReference type="InterPro" id="IPR036179">
    <property type="entry name" value="Ig-like_dom_sf"/>
</dbReference>
<dbReference type="PeptideAtlas" id="Q3UKC7"/>
<dbReference type="SMART" id="SM00408">
    <property type="entry name" value="IGc2"/>
    <property type="match status" value="2"/>
</dbReference>
<dbReference type="PROSITE" id="PS50835">
    <property type="entry name" value="IG_LIKE"/>
    <property type="match status" value="1"/>
</dbReference>
<organism evidence="7">
    <name type="scientific">Mus musculus</name>
    <name type="common">Mouse</name>
    <dbReference type="NCBI Taxonomy" id="10090"/>
    <lineage>
        <taxon>Eukaryota</taxon>
        <taxon>Metazoa</taxon>
        <taxon>Chordata</taxon>
        <taxon>Craniata</taxon>
        <taxon>Vertebrata</taxon>
        <taxon>Euteleostomi</taxon>
        <taxon>Mammalia</taxon>
        <taxon>Eutheria</taxon>
        <taxon>Euarchontoglires</taxon>
        <taxon>Glires</taxon>
        <taxon>Rodentia</taxon>
        <taxon>Myomorpha</taxon>
        <taxon>Muroidea</taxon>
        <taxon>Muridae</taxon>
        <taxon>Murinae</taxon>
        <taxon>Mus</taxon>
        <taxon>Mus</taxon>
    </lineage>
</organism>
<reference evidence="7" key="6">
    <citation type="submission" date="2004-03" db="EMBL/GenBank/DDBJ databases">
        <authorList>
            <person name="Arakawa T."/>
            <person name="Carninci P."/>
            <person name="Fukuda S."/>
            <person name="Hashizume W."/>
            <person name="Hayashida K."/>
            <person name="Hori F."/>
            <person name="Iida J."/>
            <person name="Imamura K."/>
            <person name="Imotani K."/>
            <person name="Itoh M."/>
            <person name="Kanagawa S."/>
            <person name="Kawai J."/>
            <person name="Kojima M."/>
            <person name="Konno H."/>
            <person name="Murata M."/>
            <person name="Nakamura M."/>
            <person name="Ninomiya N."/>
            <person name="Nishiyori H."/>
            <person name="Nomura K."/>
            <person name="Ohno M."/>
            <person name="Sakazume N."/>
            <person name="Sano H."/>
            <person name="Sasaki D."/>
            <person name="Shibata K."/>
            <person name="Shiraki T."/>
            <person name="Tagami M."/>
            <person name="Tagami Y."/>
            <person name="Waki K."/>
            <person name="Watahiki A."/>
            <person name="Muramatsu M."/>
            <person name="Hayashizaki Y."/>
        </authorList>
    </citation>
    <scope>NUCLEOTIDE SEQUENCE</scope>
    <source>
        <strain evidence="7">C57BL/6J</strain>
        <tissue evidence="7">Placenta</tissue>
    </source>
</reference>
<keyword evidence="3" id="KW-0393">Immunoglobulin domain</keyword>
<dbReference type="FunFam" id="2.60.40.10:FF:000340">
    <property type="entry name" value="Carcinoembryonic antigen-related cell adhesion molecule 1"/>
    <property type="match status" value="2"/>
</dbReference>
<evidence type="ECO:0000313" key="7">
    <source>
        <dbReference type="EMBL" id="BAE26874.1"/>
    </source>
</evidence>
<dbReference type="InterPro" id="IPR050831">
    <property type="entry name" value="CEA_cell_adhesion"/>
</dbReference>
<sequence length="472" mass="52942">MEASFVLPCKWCTHLQGLLLTASFLTCCHLPATAQITIELVPPHVIEGENVLIRVNNLPENLTTLVWFRGMRIKSPQIGQYTLATNVTVLGPGHSGRETLYSNGSLQIYNVTQEDIGFYSLRVMNRHGKIVSITSIYLNVYSSLWTCEHPSPHAKLTIESVPPGISEGGSVLLLVKNLPKNLLSLFWYKGVIAVKKFEVARHIKATNSSVPGPAHTGRETVFSNGSLLLQEVMQSDTGFYTLRTMSTDLKDEVAHVQLYMDTSLSTCYQLSQVKIESLPQKVAVGKSVLLLVCNVPEDVQTFFWYKSVYRTDIFKIAEYSRSMESTIWGLAHSGREVVYTNGSLLIQNVTEHDTGLYMLEILHKDFKLERAHVQVHVNNPVSWPFVRVTDTTVRVQSSVVFTCFSADPGVSIRWLFNKQSLQLTERMTLSPSKCQLSIDPVWREDAGKYQCEVYNPVSSKSSLPVCLSVMEE</sequence>
<accession>Q3UKC7</accession>
<dbReference type="InterPro" id="IPR013151">
    <property type="entry name" value="Immunoglobulin_dom"/>
</dbReference>
<dbReference type="PANTHER" id="PTHR44427:SF1">
    <property type="entry name" value="CARCINOEMBRYONIC ANTIGEN-RELATED CELL ADHESION MOLECULE 1"/>
    <property type="match status" value="1"/>
</dbReference>
<comment type="similarity">
    <text evidence="4">Belongs to the immunoglobulin superfamily. CEA family.</text>
</comment>
<dbReference type="PANTHER" id="PTHR44427">
    <property type="entry name" value="CARCINOEMBRYONIC ANTIGEN-RELATED CELL ADHESION MOLECULE 19"/>
    <property type="match status" value="1"/>
</dbReference>
<dbReference type="InterPro" id="IPR003598">
    <property type="entry name" value="Ig_sub2"/>
</dbReference>
<gene>
    <name evidence="8" type="primary">Ceacam23</name>
    <name evidence="8" type="synonym">EG381852</name>
    <name evidence="8" type="synonym">Gm5155</name>
</gene>
<reference evidence="7" key="1">
    <citation type="journal article" date="1999" name="Methods Enzymol.">
        <title>High-efficiency full-length cDNA cloning.</title>
        <authorList>
            <person name="Carninci P."/>
            <person name="Hayashizaki Y."/>
        </authorList>
    </citation>
    <scope>NUCLEOTIDE SEQUENCE</scope>
    <source>
        <strain evidence="7">C57BL/6J</strain>
        <tissue evidence="7">Placenta</tissue>
    </source>
</reference>
<evidence type="ECO:0000256" key="2">
    <source>
        <dbReference type="ARBA" id="ARBA00023180"/>
    </source>
</evidence>
<evidence type="ECO:0000259" key="6">
    <source>
        <dbReference type="PROSITE" id="PS50835"/>
    </source>
</evidence>
<dbReference type="CDD" id="cd05774">
    <property type="entry name" value="IgV_CEACAM_D1"/>
    <property type="match status" value="3"/>
</dbReference>
<reference evidence="7" key="3">
    <citation type="journal article" date="2000" name="Genome Res.">
        <title>RIKEN integrated sequence analysis (RISA) system--384-format sequencing pipeline with 384 multicapillary sequencer.</title>
        <authorList>
            <person name="Shibata K."/>
            <person name="Itoh M."/>
            <person name="Aizawa K."/>
            <person name="Nagaoka S."/>
            <person name="Sasaki N."/>
            <person name="Carninci P."/>
            <person name="Konno H."/>
            <person name="Akiyama J."/>
            <person name="Nishi K."/>
            <person name="Kitsunai T."/>
            <person name="Tashiro H."/>
            <person name="Itoh M."/>
            <person name="Sumi N."/>
            <person name="Ishii Y."/>
            <person name="Nakamura S."/>
            <person name="Hazama M."/>
            <person name="Nishine T."/>
            <person name="Harada A."/>
            <person name="Yamamoto R."/>
            <person name="Matsumoto H."/>
            <person name="Sakaguchi S."/>
            <person name="Ikegami T."/>
            <person name="Kashiwagi K."/>
            <person name="Fujiwake S."/>
            <person name="Inoue K."/>
            <person name="Togawa Y."/>
            <person name="Izawa M."/>
            <person name="Ohara E."/>
            <person name="Watahiki M."/>
            <person name="Yoneda Y."/>
            <person name="Ishikawa T."/>
            <person name="Ozawa K."/>
            <person name="Tanaka T."/>
            <person name="Matsuura S."/>
            <person name="Kawai J."/>
            <person name="Okazaki Y."/>
            <person name="Muramatsu M."/>
            <person name="Inoue Y."/>
            <person name="Kira A."/>
            <person name="Hayashizaki Y."/>
        </authorList>
    </citation>
    <scope>NUCLEOTIDE SEQUENCE</scope>
    <source>
        <strain evidence="7">C57BL/6J</strain>
        <tissue evidence="7">Placenta</tissue>
    </source>
</reference>
<dbReference type="MGI" id="MGI:3647191">
    <property type="gene designation" value="Ceacam23"/>
</dbReference>
<evidence type="ECO:0000256" key="1">
    <source>
        <dbReference type="ARBA" id="ARBA00022729"/>
    </source>
</evidence>
<proteinExistence type="evidence at transcript level"/>
<dbReference type="InterPro" id="IPR013106">
    <property type="entry name" value="Ig_V-set"/>
</dbReference>
<dbReference type="FunFam" id="2.60.40.10:FF:000244">
    <property type="entry name" value="carcinoembryonic antigen-related cell adhesion molecule 16"/>
    <property type="match status" value="1"/>
</dbReference>
<protein>
    <recommendedName>
        <fullName evidence="6">Ig-like domain-containing protein</fullName>
    </recommendedName>
</protein>
<reference evidence="7" key="8">
    <citation type="journal article" date="2005" name="Science">
        <title>Antisense Transcription in the Mammalian Transcriptome.</title>
        <authorList>
            <consortium name="RIKEN Genome Exploration Research Group and Genome Science Group (Genome Network Project Core Group) and the FANTOM Consortium"/>
        </authorList>
    </citation>
    <scope>NUCLEOTIDE SEQUENCE</scope>
    <source>
        <strain evidence="7">C57BL/6J</strain>
        <tissue evidence="7">Placenta</tissue>
    </source>
</reference>
<dbReference type="InterPro" id="IPR013783">
    <property type="entry name" value="Ig-like_fold"/>
</dbReference>
<evidence type="ECO:0000313" key="8">
    <source>
        <dbReference type="MGI" id="MGI:3647191"/>
    </source>
</evidence>
<keyword evidence="2" id="KW-0325">Glycoprotein</keyword>
<dbReference type="InterPro" id="IPR007110">
    <property type="entry name" value="Ig-like_dom"/>
</dbReference>
<dbReference type="EMBL" id="AK146068">
    <property type="protein sequence ID" value="BAE26874.1"/>
    <property type="molecule type" value="mRNA"/>
</dbReference>
<evidence type="ECO:0000256" key="3">
    <source>
        <dbReference type="ARBA" id="ARBA00023319"/>
    </source>
</evidence>
<dbReference type="AGR" id="MGI:3647191"/>
<dbReference type="InterPro" id="IPR003599">
    <property type="entry name" value="Ig_sub"/>
</dbReference>
<dbReference type="Gene3D" id="2.60.40.10">
    <property type="entry name" value="Immunoglobulins"/>
    <property type="match status" value="4"/>
</dbReference>
<reference evidence="7" key="5">
    <citation type="journal article" date="2002" name="Nature">
        <title>Analysis of the mouse transcriptome based on functional annotation of 60,770 full-length cDNAs.</title>
        <authorList>
            <consortium name="The FANTOM Consortium and the RIKEN Genome Exploration Research Group Phase I and II Team"/>
        </authorList>
    </citation>
    <scope>NUCLEOTIDE SEQUENCE</scope>
    <source>
        <strain evidence="7">C57BL/6J</strain>
        <tissue evidence="7">Placenta</tissue>
    </source>
</reference>
<feature type="chain" id="PRO_5004230011" description="Ig-like domain-containing protein" evidence="5">
    <location>
        <begin position="35"/>
        <end position="472"/>
    </location>
</feature>
<dbReference type="UCSC" id="uc012fan.1">
    <property type="organism name" value="mouse"/>
</dbReference>
<reference evidence="7" key="4">
    <citation type="journal article" date="2001" name="Nature">
        <title>Functional annotation of a full-length mouse cDNA collection.</title>
        <authorList>
            <consortium name="The RIKEN Genome Exploration Research Group Phase II Team and the FANTOM Consortium"/>
        </authorList>
    </citation>
    <scope>NUCLEOTIDE SEQUENCE</scope>
    <source>
        <strain evidence="7">C57BL/6J</strain>
        <tissue evidence="7">Placenta</tissue>
    </source>
</reference>
<keyword evidence="1 5" id="KW-0732">Signal</keyword>
<feature type="signal peptide" evidence="5">
    <location>
        <begin position="1"/>
        <end position="34"/>
    </location>
</feature>
<dbReference type="AlphaFoldDB" id="Q3UKC7"/>
<dbReference type="CDD" id="cd05740">
    <property type="entry name" value="IgI_hCEACAM_2_4_6_like"/>
    <property type="match status" value="1"/>
</dbReference>
<reference evidence="7" key="2">
    <citation type="journal article" date="2000" name="Genome Res.">
        <title>Normalization and subtraction of cap-trapper-selected cDNAs to prepare full-length cDNA libraries for rapid discovery of new genes.</title>
        <authorList>
            <person name="Carninci P."/>
            <person name="Shibata Y."/>
            <person name="Hayatsu N."/>
            <person name="Sugahara Y."/>
            <person name="Shibata K."/>
            <person name="Itoh M."/>
            <person name="Konno H."/>
            <person name="Okazaki Y."/>
            <person name="Muramatsu M."/>
            <person name="Hayashizaki Y."/>
        </authorList>
    </citation>
    <scope>NUCLEOTIDE SEQUENCE</scope>
    <source>
        <strain evidence="7">C57BL/6J</strain>
        <tissue evidence="7">Placenta</tissue>
    </source>
</reference>
<reference evidence="7" key="7">
    <citation type="journal article" date="2005" name="Science">
        <title>The Transcriptional Landscape of the Mammalian Genome.</title>
        <authorList>
            <consortium name="The FANTOM Consortium"/>
            <consortium name="Riken Genome Exploration Research Group and Genome Science Group (Genome Network Project Core Group)"/>
        </authorList>
    </citation>
    <scope>NUCLEOTIDE SEQUENCE</scope>
    <source>
        <strain evidence="7">C57BL/6J</strain>
        <tissue evidence="7">Placenta</tissue>
    </source>
</reference>
<dbReference type="Pfam" id="PF07686">
    <property type="entry name" value="V-set"/>
    <property type="match status" value="3"/>
</dbReference>
<evidence type="ECO:0000256" key="5">
    <source>
        <dbReference type="SAM" id="SignalP"/>
    </source>
</evidence>
<evidence type="ECO:0000256" key="4">
    <source>
        <dbReference type="ARBA" id="ARBA00038222"/>
    </source>
</evidence>